<keyword evidence="6" id="KW-1003">Cell membrane</keyword>
<feature type="transmembrane region" description="Helical" evidence="10">
    <location>
        <begin position="112"/>
        <end position="132"/>
    </location>
</feature>
<evidence type="ECO:0000256" key="1">
    <source>
        <dbReference type="ARBA" id="ARBA00002672"/>
    </source>
</evidence>
<dbReference type="NCBIfam" id="TIGR01528">
    <property type="entry name" value="NMN_trans_PnuC"/>
    <property type="match status" value="1"/>
</dbReference>
<keyword evidence="5" id="KW-0813">Transport</keyword>
<organism evidence="11 12">
    <name type="scientific">Atlantibacter hermannii NBRC 105704</name>
    <dbReference type="NCBI Taxonomy" id="1115512"/>
    <lineage>
        <taxon>Bacteria</taxon>
        <taxon>Pseudomonadati</taxon>
        <taxon>Pseudomonadota</taxon>
        <taxon>Gammaproteobacteria</taxon>
        <taxon>Enterobacterales</taxon>
        <taxon>Enterobacteriaceae</taxon>
        <taxon>Atlantibacter</taxon>
    </lineage>
</organism>
<comment type="similarity">
    <text evidence="3">Belongs to the nicotinamide ribonucleoside (NR) uptake permease (TC 4.B.1) family.</text>
</comment>
<evidence type="ECO:0000256" key="3">
    <source>
        <dbReference type="ARBA" id="ARBA00006669"/>
    </source>
</evidence>
<dbReference type="GO" id="GO:0005886">
    <property type="term" value="C:plasma membrane"/>
    <property type="evidence" value="ECO:0007669"/>
    <property type="project" value="UniProtKB-SubCell"/>
</dbReference>
<evidence type="ECO:0000256" key="4">
    <source>
        <dbReference type="ARBA" id="ARBA00017522"/>
    </source>
</evidence>
<protein>
    <recommendedName>
        <fullName evidence="4">Nicotinamide riboside transporter PnuC</fullName>
    </recommendedName>
</protein>
<dbReference type="PANTHER" id="PTHR36122:SF2">
    <property type="entry name" value="NICOTINAMIDE RIBOSIDE TRANSPORTER PNUC"/>
    <property type="match status" value="1"/>
</dbReference>
<sequence>MGQFPELAACVTYALSVLLAARNSIHTWWMGIIGCVLYGWVFFAVQLYADVTLQVFFVGASIAGWINWLKGDQGSPLPVRKTRLRHVLMLLCCALAVAGGYGLVLHTWTNAWAPWLDSLVLTFSVLAQFMLMGRRIENWYVWLAVNTLAVPLYMARELYLTAILYAFFWLNAWYGLYQWRKELATA</sequence>
<feature type="transmembrane region" description="Helical" evidence="10">
    <location>
        <begin position="88"/>
        <end position="106"/>
    </location>
</feature>
<reference evidence="11 12" key="1">
    <citation type="submission" date="2012-02" db="EMBL/GenBank/DDBJ databases">
        <title>Whole genome shotgun sequence of Escherichia hermannii NBRC 105704.</title>
        <authorList>
            <person name="Yoshida I."/>
            <person name="Hosoyama A."/>
            <person name="Tsuchikane K."/>
            <person name="Katsumata H."/>
            <person name="Yamazaki S."/>
            <person name="Fujita N."/>
        </authorList>
    </citation>
    <scope>NUCLEOTIDE SEQUENCE [LARGE SCALE GENOMIC DNA]</scope>
    <source>
        <strain evidence="11 12">NBRC 105704</strain>
    </source>
</reference>
<name>H5V748_ATLHE</name>
<dbReference type="EMBL" id="BAFF01000021">
    <property type="protein sequence ID" value="GAB53806.1"/>
    <property type="molecule type" value="Genomic_DNA"/>
</dbReference>
<evidence type="ECO:0000256" key="9">
    <source>
        <dbReference type="ARBA" id="ARBA00023136"/>
    </source>
</evidence>
<dbReference type="RefSeq" id="WP_002438366.1">
    <property type="nucleotide sequence ID" value="NZ_BAFF01000021.1"/>
</dbReference>
<dbReference type="GeneID" id="92826793"/>
<feature type="transmembrane region" description="Helical" evidence="10">
    <location>
        <begin position="6"/>
        <end position="21"/>
    </location>
</feature>
<evidence type="ECO:0000313" key="11">
    <source>
        <dbReference type="EMBL" id="GAB53806.1"/>
    </source>
</evidence>
<feature type="transmembrane region" description="Helical" evidence="10">
    <location>
        <begin position="162"/>
        <end position="179"/>
    </location>
</feature>
<evidence type="ECO:0000256" key="8">
    <source>
        <dbReference type="ARBA" id="ARBA00022989"/>
    </source>
</evidence>
<evidence type="ECO:0000256" key="6">
    <source>
        <dbReference type="ARBA" id="ARBA00022475"/>
    </source>
</evidence>
<evidence type="ECO:0000256" key="10">
    <source>
        <dbReference type="SAM" id="Phobius"/>
    </source>
</evidence>
<evidence type="ECO:0000256" key="5">
    <source>
        <dbReference type="ARBA" id="ARBA00022448"/>
    </source>
</evidence>
<accession>H5V748</accession>
<dbReference type="Pfam" id="PF04973">
    <property type="entry name" value="NMN_transporter"/>
    <property type="match status" value="1"/>
</dbReference>
<keyword evidence="8 10" id="KW-1133">Transmembrane helix</keyword>
<keyword evidence="9 10" id="KW-0472">Membrane</keyword>
<comment type="function">
    <text evidence="1">Required for nicotinamide riboside transport across the inner membrane.</text>
</comment>
<keyword evidence="7 10" id="KW-0812">Transmembrane</keyword>
<dbReference type="AlphaFoldDB" id="H5V748"/>
<dbReference type="InterPro" id="IPR006419">
    <property type="entry name" value="NMN_transpt_PnuC"/>
</dbReference>
<dbReference type="eggNOG" id="COG3201">
    <property type="taxonomic scope" value="Bacteria"/>
</dbReference>
<evidence type="ECO:0000313" key="12">
    <source>
        <dbReference type="Proteomes" id="UP000010297"/>
    </source>
</evidence>
<proteinExistence type="inferred from homology"/>
<gene>
    <name evidence="11" type="primary">pnuC</name>
    <name evidence="11" type="ORF">EH105704_21_00070</name>
</gene>
<evidence type="ECO:0000256" key="7">
    <source>
        <dbReference type="ARBA" id="ARBA00022692"/>
    </source>
</evidence>
<dbReference type="GO" id="GO:0034257">
    <property type="term" value="F:nicotinamide riboside transmembrane transporter activity"/>
    <property type="evidence" value="ECO:0007669"/>
    <property type="project" value="InterPro"/>
</dbReference>
<comment type="subcellular location">
    <subcellularLocation>
        <location evidence="2">Cell membrane</location>
        <topology evidence="2">Multi-pass membrane protein</topology>
    </subcellularLocation>
</comment>
<feature type="transmembrane region" description="Helical" evidence="10">
    <location>
        <begin position="28"/>
        <end position="45"/>
    </location>
</feature>
<comment type="caution">
    <text evidence="11">The sequence shown here is derived from an EMBL/GenBank/DDBJ whole genome shotgun (WGS) entry which is preliminary data.</text>
</comment>
<evidence type="ECO:0000256" key="2">
    <source>
        <dbReference type="ARBA" id="ARBA00004651"/>
    </source>
</evidence>
<feature type="transmembrane region" description="Helical" evidence="10">
    <location>
        <begin position="51"/>
        <end position="68"/>
    </location>
</feature>
<feature type="transmembrane region" description="Helical" evidence="10">
    <location>
        <begin position="139"/>
        <end position="156"/>
    </location>
</feature>
<keyword evidence="12" id="KW-1185">Reference proteome</keyword>
<dbReference type="Proteomes" id="UP000010297">
    <property type="component" value="Unassembled WGS sequence"/>
</dbReference>
<dbReference type="PANTHER" id="PTHR36122">
    <property type="entry name" value="NICOTINAMIDE RIBOSIDE TRANSPORTER PNUC"/>
    <property type="match status" value="1"/>
</dbReference>